<organism evidence="6">
    <name type="scientific">hydrothermal vent metagenome</name>
    <dbReference type="NCBI Taxonomy" id="652676"/>
    <lineage>
        <taxon>unclassified sequences</taxon>
        <taxon>metagenomes</taxon>
        <taxon>ecological metagenomes</taxon>
    </lineage>
</organism>
<keyword evidence="4 6" id="KW-0378">Hydrolase</keyword>
<protein>
    <submittedName>
        <fullName evidence="6">Methionine aminopeptidase</fullName>
        <ecNumber evidence="6">3.4.11.18</ecNumber>
    </submittedName>
</protein>
<dbReference type="GO" id="GO:0046872">
    <property type="term" value="F:metal ion binding"/>
    <property type="evidence" value="ECO:0007669"/>
    <property type="project" value="UniProtKB-KW"/>
</dbReference>
<dbReference type="GO" id="GO:0006508">
    <property type="term" value="P:proteolysis"/>
    <property type="evidence" value="ECO:0007669"/>
    <property type="project" value="UniProtKB-KW"/>
</dbReference>
<dbReference type="SUPFAM" id="SSF55920">
    <property type="entry name" value="Creatinase/aminopeptidase"/>
    <property type="match status" value="1"/>
</dbReference>
<sequence length="275" mass="29751">MNYIDAASAPVSNTGQIKLHGPEGFASMRKAGQLAAKALDMLAEHVKPGVTTQQLDDLAFQFCLDNNALPATLNYRGYTKSLCTSINHVVCHGIPGSKPMREGDIVNIDITLIVDGWHGDTSRMYGVGKINRKAERLCEITHESLMRAIAVVKPGATLGDIGHAIQSYAESERCTVVRDFCGHGLGKLFHDVPNILHYGHPGQGTQLRQGMIFTIEPMINLGRPAVKILSDGWTAVTRDKSLTAQYEHSIGVTKDGCEIFTLSPAGLHEPAKGHS</sequence>
<evidence type="ECO:0000256" key="1">
    <source>
        <dbReference type="ARBA" id="ARBA00022438"/>
    </source>
</evidence>
<dbReference type="GO" id="GO:0004239">
    <property type="term" value="F:initiator methionyl aminopeptidase activity"/>
    <property type="evidence" value="ECO:0007669"/>
    <property type="project" value="UniProtKB-EC"/>
</dbReference>
<evidence type="ECO:0000259" key="5">
    <source>
        <dbReference type="Pfam" id="PF00557"/>
    </source>
</evidence>
<feature type="domain" description="Peptidase M24" evidence="5">
    <location>
        <begin position="27"/>
        <end position="253"/>
    </location>
</feature>
<dbReference type="Pfam" id="PF00557">
    <property type="entry name" value="Peptidase_M24"/>
    <property type="match status" value="1"/>
</dbReference>
<dbReference type="InterPro" id="IPR002467">
    <property type="entry name" value="Pept_M24A_MAP1"/>
</dbReference>
<dbReference type="GO" id="GO:0005829">
    <property type="term" value="C:cytosol"/>
    <property type="evidence" value="ECO:0007669"/>
    <property type="project" value="TreeGrafter"/>
</dbReference>
<dbReference type="PANTHER" id="PTHR43330">
    <property type="entry name" value="METHIONINE AMINOPEPTIDASE"/>
    <property type="match status" value="1"/>
</dbReference>
<dbReference type="Gene3D" id="3.90.230.10">
    <property type="entry name" value="Creatinase/methionine aminopeptidase superfamily"/>
    <property type="match status" value="1"/>
</dbReference>
<dbReference type="CDD" id="cd01086">
    <property type="entry name" value="MetAP1"/>
    <property type="match status" value="1"/>
</dbReference>
<keyword evidence="3" id="KW-0479">Metal-binding</keyword>
<dbReference type="GO" id="GO:0070006">
    <property type="term" value="F:metalloaminopeptidase activity"/>
    <property type="evidence" value="ECO:0007669"/>
    <property type="project" value="InterPro"/>
</dbReference>
<evidence type="ECO:0000256" key="4">
    <source>
        <dbReference type="ARBA" id="ARBA00022801"/>
    </source>
</evidence>
<keyword evidence="2" id="KW-0645">Protease</keyword>
<dbReference type="NCBIfam" id="TIGR00500">
    <property type="entry name" value="met_pdase_I"/>
    <property type="match status" value="1"/>
</dbReference>
<name>A0A3B0RCI2_9ZZZZ</name>
<evidence type="ECO:0000256" key="2">
    <source>
        <dbReference type="ARBA" id="ARBA00022670"/>
    </source>
</evidence>
<dbReference type="PRINTS" id="PR00599">
    <property type="entry name" value="MAPEPTIDASE"/>
</dbReference>
<gene>
    <name evidence="6" type="ORF">MNBD_ALPHA08-509</name>
</gene>
<evidence type="ECO:0000313" key="6">
    <source>
        <dbReference type="EMBL" id="VAV90790.1"/>
    </source>
</evidence>
<dbReference type="EC" id="3.4.11.18" evidence="6"/>
<keyword evidence="1 6" id="KW-0031">Aminopeptidase</keyword>
<dbReference type="AlphaFoldDB" id="A0A3B0RCI2"/>
<proteinExistence type="inferred from homology"/>
<dbReference type="HAMAP" id="MF_01974">
    <property type="entry name" value="MetAP_1"/>
    <property type="match status" value="1"/>
</dbReference>
<evidence type="ECO:0000256" key="3">
    <source>
        <dbReference type="ARBA" id="ARBA00022723"/>
    </source>
</evidence>
<dbReference type="PROSITE" id="PS00680">
    <property type="entry name" value="MAP_1"/>
    <property type="match status" value="1"/>
</dbReference>
<dbReference type="EMBL" id="UOEC01000084">
    <property type="protein sequence ID" value="VAV90790.1"/>
    <property type="molecule type" value="Genomic_DNA"/>
</dbReference>
<dbReference type="InterPro" id="IPR000994">
    <property type="entry name" value="Pept_M24"/>
</dbReference>
<accession>A0A3B0RCI2</accession>
<dbReference type="PANTHER" id="PTHR43330:SF27">
    <property type="entry name" value="METHIONINE AMINOPEPTIDASE"/>
    <property type="match status" value="1"/>
</dbReference>
<reference evidence="6" key="1">
    <citation type="submission" date="2018-06" db="EMBL/GenBank/DDBJ databases">
        <authorList>
            <person name="Zhirakovskaya E."/>
        </authorList>
    </citation>
    <scope>NUCLEOTIDE SEQUENCE</scope>
</reference>
<dbReference type="InterPro" id="IPR001714">
    <property type="entry name" value="Pept_M24_MAP"/>
</dbReference>
<dbReference type="InterPro" id="IPR036005">
    <property type="entry name" value="Creatinase/aminopeptidase-like"/>
</dbReference>